<evidence type="ECO:0000259" key="10">
    <source>
        <dbReference type="PROSITE" id="PS50089"/>
    </source>
</evidence>
<evidence type="ECO:0000256" key="8">
    <source>
        <dbReference type="PROSITE-ProRule" id="PRU00175"/>
    </source>
</evidence>
<evidence type="ECO:0000313" key="12">
    <source>
        <dbReference type="Proteomes" id="UP001341840"/>
    </source>
</evidence>
<gene>
    <name evidence="11" type="ORF">PIB30_023082</name>
</gene>
<evidence type="ECO:0000256" key="4">
    <source>
        <dbReference type="ARBA" id="ARBA00022771"/>
    </source>
</evidence>
<dbReference type="Gene3D" id="3.30.40.10">
    <property type="entry name" value="Zinc/RING finger domain, C3HC4 (zinc finger)"/>
    <property type="match status" value="1"/>
</dbReference>
<evidence type="ECO:0000256" key="9">
    <source>
        <dbReference type="SAM" id="Phobius"/>
    </source>
</evidence>
<keyword evidence="9" id="KW-1133">Transmembrane helix</keyword>
<keyword evidence="6" id="KW-0862">Zinc</keyword>
<keyword evidence="5" id="KW-0833">Ubl conjugation pathway</keyword>
<evidence type="ECO:0000256" key="6">
    <source>
        <dbReference type="ARBA" id="ARBA00022833"/>
    </source>
</evidence>
<evidence type="ECO:0000256" key="3">
    <source>
        <dbReference type="ARBA" id="ARBA00022723"/>
    </source>
</evidence>
<comment type="similarity">
    <text evidence="7">Belongs to the RING-type zinc finger family. ATL subfamily.</text>
</comment>
<sequence length="222" mass="25121">MEFQNRRVLLFIDNDVPISAPPPPPPPPSATAMYGSSSLQIPPRPIFTSNIAYAFIILLATLFFLAFILLFLRQFSSFSSSSSATGSRCSEPTKKKSALVTVPYSSSGNRKKHLQEQEEECAICLEELREGETVKMIPHCKHVFHPNCIDTWLLTHVTCPVCRCSKVCEEEEDEEEKEGKTRIRREVVEIRLQESETERAMSSDERREAIQILGGIRRSLGF</sequence>
<feature type="transmembrane region" description="Helical" evidence="9">
    <location>
        <begin position="51"/>
        <end position="72"/>
    </location>
</feature>
<dbReference type="InterPro" id="IPR053238">
    <property type="entry name" value="RING-H2_zinc_finger"/>
</dbReference>
<comment type="catalytic activity">
    <reaction evidence="1">
        <text>S-ubiquitinyl-[E2 ubiquitin-conjugating enzyme]-L-cysteine + [acceptor protein]-L-lysine = [E2 ubiquitin-conjugating enzyme]-L-cysteine + N(6)-ubiquitinyl-[acceptor protein]-L-lysine.</text>
        <dbReference type="EC" id="2.3.2.27"/>
    </reaction>
</comment>
<comment type="caution">
    <text evidence="11">The sequence shown here is derived from an EMBL/GenBank/DDBJ whole genome shotgun (WGS) entry which is preliminary data.</text>
</comment>
<evidence type="ECO:0000256" key="2">
    <source>
        <dbReference type="ARBA" id="ARBA00012483"/>
    </source>
</evidence>
<dbReference type="InterPro" id="IPR013083">
    <property type="entry name" value="Znf_RING/FYVE/PHD"/>
</dbReference>
<dbReference type="PROSITE" id="PS50089">
    <property type="entry name" value="ZF_RING_2"/>
    <property type="match status" value="1"/>
</dbReference>
<dbReference type="PANTHER" id="PTHR14155:SF627">
    <property type="entry name" value="OS06G0192800 PROTEIN"/>
    <property type="match status" value="1"/>
</dbReference>
<evidence type="ECO:0000313" key="11">
    <source>
        <dbReference type="EMBL" id="MED6206013.1"/>
    </source>
</evidence>
<feature type="domain" description="RING-type" evidence="10">
    <location>
        <begin position="121"/>
        <end position="163"/>
    </location>
</feature>
<keyword evidence="4 8" id="KW-0863">Zinc-finger</keyword>
<dbReference type="InterPro" id="IPR001841">
    <property type="entry name" value="Znf_RING"/>
</dbReference>
<protein>
    <recommendedName>
        <fullName evidence="2">RING-type E3 ubiquitin transferase</fullName>
        <ecNumber evidence="2">2.3.2.27</ecNumber>
    </recommendedName>
</protein>
<dbReference type="Pfam" id="PF13639">
    <property type="entry name" value="zf-RING_2"/>
    <property type="match status" value="1"/>
</dbReference>
<dbReference type="EMBL" id="JASCZI010241735">
    <property type="protein sequence ID" value="MED6206013.1"/>
    <property type="molecule type" value="Genomic_DNA"/>
</dbReference>
<proteinExistence type="inferred from homology"/>
<keyword evidence="3" id="KW-0479">Metal-binding</keyword>
<keyword evidence="12" id="KW-1185">Reference proteome</keyword>
<dbReference type="EC" id="2.3.2.27" evidence="2"/>
<dbReference type="SMART" id="SM00184">
    <property type="entry name" value="RING"/>
    <property type="match status" value="1"/>
</dbReference>
<accession>A0ABU6YB57</accession>
<evidence type="ECO:0000256" key="5">
    <source>
        <dbReference type="ARBA" id="ARBA00022786"/>
    </source>
</evidence>
<name>A0ABU6YB57_9FABA</name>
<keyword evidence="9" id="KW-0812">Transmembrane</keyword>
<dbReference type="PANTHER" id="PTHR14155">
    <property type="entry name" value="RING FINGER DOMAIN-CONTAINING"/>
    <property type="match status" value="1"/>
</dbReference>
<evidence type="ECO:0000256" key="7">
    <source>
        <dbReference type="ARBA" id="ARBA00024209"/>
    </source>
</evidence>
<keyword evidence="9" id="KW-0472">Membrane</keyword>
<organism evidence="11 12">
    <name type="scientific">Stylosanthes scabra</name>
    <dbReference type="NCBI Taxonomy" id="79078"/>
    <lineage>
        <taxon>Eukaryota</taxon>
        <taxon>Viridiplantae</taxon>
        <taxon>Streptophyta</taxon>
        <taxon>Embryophyta</taxon>
        <taxon>Tracheophyta</taxon>
        <taxon>Spermatophyta</taxon>
        <taxon>Magnoliopsida</taxon>
        <taxon>eudicotyledons</taxon>
        <taxon>Gunneridae</taxon>
        <taxon>Pentapetalae</taxon>
        <taxon>rosids</taxon>
        <taxon>fabids</taxon>
        <taxon>Fabales</taxon>
        <taxon>Fabaceae</taxon>
        <taxon>Papilionoideae</taxon>
        <taxon>50 kb inversion clade</taxon>
        <taxon>dalbergioids sensu lato</taxon>
        <taxon>Dalbergieae</taxon>
        <taxon>Pterocarpus clade</taxon>
        <taxon>Stylosanthes</taxon>
    </lineage>
</organism>
<reference evidence="11 12" key="1">
    <citation type="journal article" date="2023" name="Plants (Basel)">
        <title>Bridging the Gap: Combining Genomics and Transcriptomics Approaches to Understand Stylosanthes scabra, an Orphan Legume from the Brazilian Caatinga.</title>
        <authorList>
            <person name="Ferreira-Neto J.R.C."/>
            <person name="da Silva M.D."/>
            <person name="Binneck E."/>
            <person name="de Melo N.F."/>
            <person name="da Silva R.H."/>
            <person name="de Melo A.L.T.M."/>
            <person name="Pandolfi V."/>
            <person name="Bustamante F.O."/>
            <person name="Brasileiro-Vidal A.C."/>
            <person name="Benko-Iseppon A.M."/>
        </authorList>
    </citation>
    <scope>NUCLEOTIDE SEQUENCE [LARGE SCALE GENOMIC DNA]</scope>
    <source>
        <tissue evidence="11">Leaves</tissue>
    </source>
</reference>
<evidence type="ECO:0000256" key="1">
    <source>
        <dbReference type="ARBA" id="ARBA00000900"/>
    </source>
</evidence>
<dbReference type="CDD" id="cd16454">
    <property type="entry name" value="RING-H2_PA-TM-RING"/>
    <property type="match status" value="1"/>
</dbReference>
<dbReference type="SUPFAM" id="SSF57850">
    <property type="entry name" value="RING/U-box"/>
    <property type="match status" value="1"/>
</dbReference>
<dbReference type="Proteomes" id="UP001341840">
    <property type="component" value="Unassembled WGS sequence"/>
</dbReference>